<dbReference type="Pfam" id="PF19829">
    <property type="entry name" value="DUF6310"/>
    <property type="match status" value="1"/>
</dbReference>
<feature type="domain" description="DUF6310" evidence="3">
    <location>
        <begin position="187"/>
        <end position="310"/>
    </location>
</feature>
<dbReference type="AlphaFoldDB" id="A0A3A8JLD1"/>
<sequence>MHFRPFLVLLLLSVACATTESRSRPPAVRTVRLGNLQRAAALPWTDDGRCVVQEASQPWPGVVERCFHALDTRRIRFRDTARRCSVASADAATLEMMVGVCLLTQPELVVGAVVVIGLVVVAVAIHEEIEAYELRHSFPEEGSLEDAEPEAMPVAQESGTQRKPVPDPSPAGQDLFPPGPPRDSDPRERRPECAPQPVPHLGGDALHNMCADRVPLNGFPGFDVLVNGKRFDALQSRVRVLWEIKTDNFETYPSDLREIVLRKQARELRRERELAEACGFDFRIGVRSAAHEKALRDQDPTFKIVVIDWC</sequence>
<dbReference type="OrthoDB" id="5524143at2"/>
<feature type="chain" id="PRO_5017181047" description="DUF6310 domain-containing protein" evidence="2">
    <location>
        <begin position="18"/>
        <end position="310"/>
    </location>
</feature>
<dbReference type="InterPro" id="IPR046277">
    <property type="entry name" value="DUF6310"/>
</dbReference>
<reference evidence="5" key="1">
    <citation type="submission" date="2018-09" db="EMBL/GenBank/DDBJ databases">
        <authorList>
            <person name="Livingstone P.G."/>
            <person name="Whitworth D.E."/>
        </authorList>
    </citation>
    <scope>NUCLEOTIDE SEQUENCE [LARGE SCALE GENOMIC DNA]</scope>
    <source>
        <strain evidence="5">CA054A</strain>
    </source>
</reference>
<accession>A0A3A8JLD1</accession>
<proteinExistence type="predicted"/>
<dbReference type="RefSeq" id="WP_120539240.1">
    <property type="nucleotide sequence ID" value="NZ_RAVZ01000014.1"/>
</dbReference>
<feature type="region of interest" description="Disordered" evidence="1">
    <location>
        <begin position="141"/>
        <end position="200"/>
    </location>
</feature>
<dbReference type="Proteomes" id="UP000268094">
    <property type="component" value="Unassembled WGS sequence"/>
</dbReference>
<evidence type="ECO:0000313" key="5">
    <source>
        <dbReference type="Proteomes" id="UP000268094"/>
    </source>
</evidence>
<dbReference type="PROSITE" id="PS51257">
    <property type="entry name" value="PROKAR_LIPOPROTEIN"/>
    <property type="match status" value="1"/>
</dbReference>
<name>A0A3A8JLD1_9BACT</name>
<organism evidence="4 5">
    <name type="scientific">Corallococcus terminator</name>
    <dbReference type="NCBI Taxonomy" id="2316733"/>
    <lineage>
        <taxon>Bacteria</taxon>
        <taxon>Pseudomonadati</taxon>
        <taxon>Myxococcota</taxon>
        <taxon>Myxococcia</taxon>
        <taxon>Myxococcales</taxon>
        <taxon>Cystobacterineae</taxon>
        <taxon>Myxococcaceae</taxon>
        <taxon>Corallococcus</taxon>
    </lineage>
</organism>
<evidence type="ECO:0000259" key="3">
    <source>
        <dbReference type="Pfam" id="PF19829"/>
    </source>
</evidence>
<feature type="compositionally biased region" description="Basic and acidic residues" evidence="1">
    <location>
        <begin position="182"/>
        <end position="192"/>
    </location>
</feature>
<dbReference type="EMBL" id="RAVZ01000014">
    <property type="protein sequence ID" value="RKG93094.1"/>
    <property type="molecule type" value="Genomic_DNA"/>
</dbReference>
<gene>
    <name evidence="4" type="ORF">D7V88_03920</name>
</gene>
<evidence type="ECO:0000256" key="2">
    <source>
        <dbReference type="SAM" id="SignalP"/>
    </source>
</evidence>
<keyword evidence="2" id="KW-0732">Signal</keyword>
<keyword evidence="5" id="KW-1185">Reference proteome</keyword>
<feature type="signal peptide" evidence="2">
    <location>
        <begin position="1"/>
        <end position="17"/>
    </location>
</feature>
<evidence type="ECO:0000313" key="4">
    <source>
        <dbReference type="EMBL" id="RKG93094.1"/>
    </source>
</evidence>
<comment type="caution">
    <text evidence="4">The sequence shown here is derived from an EMBL/GenBank/DDBJ whole genome shotgun (WGS) entry which is preliminary data.</text>
</comment>
<evidence type="ECO:0000256" key="1">
    <source>
        <dbReference type="SAM" id="MobiDB-lite"/>
    </source>
</evidence>
<protein>
    <recommendedName>
        <fullName evidence="3">DUF6310 domain-containing protein</fullName>
    </recommendedName>
</protein>